<dbReference type="AlphaFoldDB" id="A0A699WQ53"/>
<evidence type="ECO:0000313" key="1">
    <source>
        <dbReference type="EMBL" id="GFD46841.1"/>
    </source>
</evidence>
<accession>A0A699WQ53</accession>
<dbReference type="EMBL" id="BKCJ011684805">
    <property type="protein sequence ID" value="GFD46841.1"/>
    <property type="molecule type" value="Genomic_DNA"/>
</dbReference>
<protein>
    <submittedName>
        <fullName evidence="1">Zinc finger, CCHC-type</fullName>
    </submittedName>
</protein>
<comment type="caution">
    <text evidence="1">The sequence shown here is derived from an EMBL/GenBank/DDBJ whole genome shotgun (WGS) entry which is preliminary data.</text>
</comment>
<reference evidence="1" key="1">
    <citation type="journal article" date="2019" name="Sci. Rep.">
        <title>Draft genome of Tanacetum cinerariifolium, the natural source of mosquito coil.</title>
        <authorList>
            <person name="Yamashiro T."/>
            <person name="Shiraishi A."/>
            <person name="Satake H."/>
            <person name="Nakayama K."/>
        </authorList>
    </citation>
    <scope>NUCLEOTIDE SEQUENCE</scope>
</reference>
<organism evidence="1">
    <name type="scientific">Tanacetum cinerariifolium</name>
    <name type="common">Dalmatian daisy</name>
    <name type="synonym">Chrysanthemum cinerariifolium</name>
    <dbReference type="NCBI Taxonomy" id="118510"/>
    <lineage>
        <taxon>Eukaryota</taxon>
        <taxon>Viridiplantae</taxon>
        <taxon>Streptophyta</taxon>
        <taxon>Embryophyta</taxon>
        <taxon>Tracheophyta</taxon>
        <taxon>Spermatophyta</taxon>
        <taxon>Magnoliopsida</taxon>
        <taxon>eudicotyledons</taxon>
        <taxon>Gunneridae</taxon>
        <taxon>Pentapetalae</taxon>
        <taxon>asterids</taxon>
        <taxon>campanulids</taxon>
        <taxon>Asterales</taxon>
        <taxon>Asteraceae</taxon>
        <taxon>Asteroideae</taxon>
        <taxon>Anthemideae</taxon>
        <taxon>Anthemidinae</taxon>
        <taxon>Tanacetum</taxon>
    </lineage>
</organism>
<gene>
    <name evidence="1" type="ORF">Tci_918810</name>
</gene>
<feature type="non-terminal residue" evidence="1">
    <location>
        <position position="1"/>
    </location>
</feature>
<name>A0A699WQ53_TANCI</name>
<feature type="non-terminal residue" evidence="1">
    <location>
        <position position="116"/>
    </location>
</feature>
<proteinExistence type="predicted"/>
<sequence>IAANQTINNNSIRSILDKEKLNGSNFLDWYRNLRIVLGNEQKLHHLKEALPEAPPATATAAVRNAYTCRGAEQQEVACPMLVSMTPEIQKKLKGRPAFEILQELQTMFQQHAEQEL</sequence>